<feature type="domain" description="HTH tetR-type" evidence="5">
    <location>
        <begin position="35"/>
        <end position="95"/>
    </location>
</feature>
<dbReference type="Pfam" id="PF00440">
    <property type="entry name" value="TetR_N"/>
    <property type="match status" value="1"/>
</dbReference>
<keyword evidence="1" id="KW-0805">Transcription regulation</keyword>
<accession>A0ABX0W3K9</accession>
<protein>
    <recommendedName>
        <fullName evidence="5">HTH tetR-type domain-containing protein</fullName>
    </recommendedName>
</protein>
<evidence type="ECO:0000256" key="4">
    <source>
        <dbReference type="PROSITE-ProRule" id="PRU00335"/>
    </source>
</evidence>
<evidence type="ECO:0000256" key="1">
    <source>
        <dbReference type="ARBA" id="ARBA00023015"/>
    </source>
</evidence>
<dbReference type="InterPro" id="IPR011075">
    <property type="entry name" value="TetR_C"/>
</dbReference>
<evidence type="ECO:0000256" key="3">
    <source>
        <dbReference type="ARBA" id="ARBA00023163"/>
    </source>
</evidence>
<keyword evidence="7" id="KW-1185">Reference proteome</keyword>
<evidence type="ECO:0000256" key="2">
    <source>
        <dbReference type="ARBA" id="ARBA00023125"/>
    </source>
</evidence>
<name>A0ABX0W3K9_9RHOB</name>
<evidence type="ECO:0000313" key="6">
    <source>
        <dbReference type="EMBL" id="NIZ59533.1"/>
    </source>
</evidence>
<reference evidence="6 7" key="1">
    <citation type="submission" date="2018-05" db="EMBL/GenBank/DDBJ databases">
        <authorList>
            <person name="Zhang Y.-J."/>
        </authorList>
    </citation>
    <scope>NUCLEOTIDE SEQUENCE [LARGE SCALE GENOMIC DNA]</scope>
    <source>
        <strain evidence="6 7">CY04</strain>
    </source>
</reference>
<evidence type="ECO:0000313" key="7">
    <source>
        <dbReference type="Proteomes" id="UP001429564"/>
    </source>
</evidence>
<keyword evidence="3" id="KW-0804">Transcription</keyword>
<gene>
    <name evidence="6" type="ORF">DL239_00925</name>
</gene>
<evidence type="ECO:0000259" key="5">
    <source>
        <dbReference type="PROSITE" id="PS50977"/>
    </source>
</evidence>
<keyword evidence="2 4" id="KW-0238">DNA-binding</keyword>
<dbReference type="Pfam" id="PF16925">
    <property type="entry name" value="TetR_C_13"/>
    <property type="match status" value="1"/>
</dbReference>
<dbReference type="InterPro" id="IPR001647">
    <property type="entry name" value="HTH_TetR"/>
</dbReference>
<sequence length="218" mass="24716">METSNRVNIFLNDRWEKLASWLLMRQKGCMGRHKSYNRDDVLEKAMTLFWAKGFEGAHLSELVEVTGIKRFSLYAEFGGKDGLFQEALELYLQRALAVYDATLKMEPYGLDNLRNYFKEMSYGDDYHGCFLINTLTEQNIITSTAFEAARQVIQRARALFLMNLQVAQEDGEIGPDKDIEALANLLSTLDSGLSIYGIVSPSDEEKDAIVAQALYLLS</sequence>
<dbReference type="InterPro" id="IPR036271">
    <property type="entry name" value="Tet_transcr_reg_TetR-rel_C_sf"/>
</dbReference>
<proteinExistence type="predicted"/>
<dbReference type="PANTHER" id="PTHR47506">
    <property type="entry name" value="TRANSCRIPTIONAL REGULATORY PROTEIN"/>
    <property type="match status" value="1"/>
</dbReference>
<dbReference type="PANTHER" id="PTHR47506:SF1">
    <property type="entry name" value="HTH-TYPE TRANSCRIPTIONAL REGULATOR YJDC"/>
    <property type="match status" value="1"/>
</dbReference>
<dbReference type="SUPFAM" id="SSF46689">
    <property type="entry name" value="Homeodomain-like"/>
    <property type="match status" value="1"/>
</dbReference>
<dbReference type="SUPFAM" id="SSF48498">
    <property type="entry name" value="Tetracyclin repressor-like, C-terminal domain"/>
    <property type="match status" value="1"/>
</dbReference>
<dbReference type="PROSITE" id="PS50977">
    <property type="entry name" value="HTH_TETR_2"/>
    <property type="match status" value="1"/>
</dbReference>
<organism evidence="6 7">
    <name type="scientific">Parasedimentitalea denitrificans</name>
    <dbReference type="NCBI Taxonomy" id="2211118"/>
    <lineage>
        <taxon>Bacteria</taxon>
        <taxon>Pseudomonadati</taxon>
        <taxon>Pseudomonadota</taxon>
        <taxon>Alphaproteobacteria</taxon>
        <taxon>Rhodobacterales</taxon>
        <taxon>Paracoccaceae</taxon>
        <taxon>Parasedimentitalea</taxon>
    </lineage>
</organism>
<dbReference type="InterPro" id="IPR009057">
    <property type="entry name" value="Homeodomain-like_sf"/>
</dbReference>
<comment type="caution">
    <text evidence="6">The sequence shown here is derived from an EMBL/GenBank/DDBJ whole genome shotgun (WGS) entry which is preliminary data.</text>
</comment>
<dbReference type="EMBL" id="QHLQ01000001">
    <property type="protein sequence ID" value="NIZ59533.1"/>
    <property type="molecule type" value="Genomic_DNA"/>
</dbReference>
<dbReference type="Gene3D" id="1.10.357.10">
    <property type="entry name" value="Tetracycline Repressor, domain 2"/>
    <property type="match status" value="1"/>
</dbReference>
<feature type="DNA-binding region" description="H-T-H motif" evidence="4">
    <location>
        <begin position="58"/>
        <end position="77"/>
    </location>
</feature>
<dbReference type="Proteomes" id="UP001429564">
    <property type="component" value="Unassembled WGS sequence"/>
</dbReference>